<reference evidence="1" key="1">
    <citation type="submission" date="2018-05" db="EMBL/GenBank/DDBJ databases">
        <authorList>
            <person name="Lanie J.A."/>
            <person name="Ng W.-L."/>
            <person name="Kazmierczak K.M."/>
            <person name="Andrzejewski T.M."/>
            <person name="Davidsen T.M."/>
            <person name="Wayne K.J."/>
            <person name="Tettelin H."/>
            <person name="Glass J.I."/>
            <person name="Rusch D."/>
            <person name="Podicherti R."/>
            <person name="Tsui H.-C.T."/>
            <person name="Winkler M.E."/>
        </authorList>
    </citation>
    <scope>NUCLEOTIDE SEQUENCE</scope>
</reference>
<name>A0A382ZYL7_9ZZZZ</name>
<dbReference type="AlphaFoldDB" id="A0A382ZYL7"/>
<protein>
    <recommendedName>
        <fullName evidence="2">OB domain-containing protein</fullName>
    </recommendedName>
</protein>
<sequence>MAEETDSEEKTTYVRYPFVNQKISDLNSNMSVAIAGLIVSKDSEIISFIVEDDDGRVNVITNNMDSFNGLKEGQFVRVLGKTWGEGEDIELKSDIIQDFSGVDFELYKKLVL</sequence>
<evidence type="ECO:0008006" key="2">
    <source>
        <dbReference type="Google" id="ProtNLM"/>
    </source>
</evidence>
<organism evidence="1">
    <name type="scientific">marine metagenome</name>
    <dbReference type="NCBI Taxonomy" id="408172"/>
    <lineage>
        <taxon>unclassified sequences</taxon>
        <taxon>metagenomes</taxon>
        <taxon>ecological metagenomes</taxon>
    </lineage>
</organism>
<evidence type="ECO:0000313" key="1">
    <source>
        <dbReference type="EMBL" id="SVE00409.1"/>
    </source>
</evidence>
<gene>
    <name evidence="1" type="ORF">METZ01_LOCUS453263</name>
</gene>
<dbReference type="EMBL" id="UINC01187602">
    <property type="protein sequence ID" value="SVE00409.1"/>
    <property type="molecule type" value="Genomic_DNA"/>
</dbReference>
<proteinExistence type="predicted"/>
<accession>A0A382ZYL7</accession>